<dbReference type="GO" id="GO:0005737">
    <property type="term" value="C:cytoplasm"/>
    <property type="evidence" value="ECO:0007669"/>
    <property type="project" value="InterPro"/>
</dbReference>
<reference evidence="4 5" key="1">
    <citation type="submission" date="2015-01" db="EMBL/GenBank/DDBJ databases">
        <title>Evolution of Trichinella species and genotypes.</title>
        <authorList>
            <person name="Korhonen P.K."/>
            <person name="Edoardo P."/>
            <person name="Giuseppe L.R."/>
            <person name="Gasser R.B."/>
        </authorList>
    </citation>
    <scope>NUCLEOTIDE SEQUENCE [LARGE SCALE GENOMIC DNA]</scope>
    <source>
        <strain evidence="4">ISS37</strain>
    </source>
</reference>
<proteinExistence type="inferred from homology"/>
<dbReference type="GO" id="GO:0004865">
    <property type="term" value="F:protein serine/threonine phosphatase inhibitor activity"/>
    <property type="evidence" value="ECO:0007669"/>
    <property type="project" value="TreeGrafter"/>
</dbReference>
<keyword evidence="3" id="KW-0650">Protein phosphatase inhibitor</keyword>
<keyword evidence="2" id="KW-0597">Phosphoprotein</keyword>
<comment type="caution">
    <text evidence="4">The sequence shown here is derived from an EMBL/GenBank/DDBJ whole genome shotgun (WGS) entry which is preliminary data.</text>
</comment>
<dbReference type="Pfam" id="PF05361">
    <property type="entry name" value="PP1_inhibitor"/>
    <property type="match status" value="1"/>
</dbReference>
<accession>A0A0V0S130</accession>
<protein>
    <submittedName>
        <fullName evidence="4">Protein phosphatase 1 regulatory subunit 14B</fullName>
    </submittedName>
</protein>
<dbReference type="Proteomes" id="UP000054630">
    <property type="component" value="Unassembled WGS sequence"/>
</dbReference>
<dbReference type="EMBL" id="JYDL01000049">
    <property type="protein sequence ID" value="KRX20388.1"/>
    <property type="molecule type" value="Genomic_DNA"/>
</dbReference>
<dbReference type="InterPro" id="IPR036658">
    <property type="entry name" value="CPI-17_sf"/>
</dbReference>
<gene>
    <name evidence="4" type="primary">Ppp1r14b</name>
    <name evidence="4" type="ORF">T07_5326</name>
</gene>
<dbReference type="PANTHER" id="PTHR16188">
    <property type="entry name" value="PROTEIN PHOSPHATASE 1 INHIBITOR POTENTIATED BY PROTEIN KINASE C"/>
    <property type="match status" value="1"/>
</dbReference>
<comment type="similarity">
    <text evidence="1">Belongs to the PP1 inhibitor family.</text>
</comment>
<dbReference type="SUPFAM" id="SSF81790">
    <property type="entry name" value="Myosin phosphatase inhibitor 17kDa protein, CPI-17"/>
    <property type="match status" value="1"/>
</dbReference>
<dbReference type="InterPro" id="IPR008025">
    <property type="entry name" value="CPI-17"/>
</dbReference>
<dbReference type="OrthoDB" id="8193882at2759"/>
<evidence type="ECO:0000313" key="5">
    <source>
        <dbReference type="Proteomes" id="UP000054630"/>
    </source>
</evidence>
<sequence>LEMESGRKIRFSNRQDYEKERGRVLTMKYGKQQMMLIRKRLRVEMWLLENLEPLCDLEKFDEAMIELDFLLDMEDEAQRRKWLQEQLQLHCSNKAKAEAFIEELLEKLKTL</sequence>
<name>A0A0V0S130_9BILA</name>
<feature type="non-terminal residue" evidence="4">
    <location>
        <position position="1"/>
    </location>
</feature>
<evidence type="ECO:0000256" key="1">
    <source>
        <dbReference type="ARBA" id="ARBA00005483"/>
    </source>
</evidence>
<dbReference type="Gene3D" id="1.10.150.220">
    <property type="entry name" value="CPI-17"/>
    <property type="match status" value="1"/>
</dbReference>
<evidence type="ECO:0000256" key="2">
    <source>
        <dbReference type="ARBA" id="ARBA00022553"/>
    </source>
</evidence>
<evidence type="ECO:0000313" key="4">
    <source>
        <dbReference type="EMBL" id="KRX20388.1"/>
    </source>
</evidence>
<keyword evidence="5" id="KW-1185">Reference proteome</keyword>
<dbReference type="AlphaFoldDB" id="A0A0V0S130"/>
<evidence type="ECO:0000256" key="3">
    <source>
        <dbReference type="ARBA" id="ARBA00023272"/>
    </source>
</evidence>
<organism evidence="4 5">
    <name type="scientific">Trichinella nelsoni</name>
    <dbReference type="NCBI Taxonomy" id="6336"/>
    <lineage>
        <taxon>Eukaryota</taxon>
        <taxon>Metazoa</taxon>
        <taxon>Ecdysozoa</taxon>
        <taxon>Nematoda</taxon>
        <taxon>Enoplea</taxon>
        <taxon>Dorylaimia</taxon>
        <taxon>Trichinellida</taxon>
        <taxon>Trichinellidae</taxon>
        <taxon>Trichinella</taxon>
    </lineage>
</organism>
<dbReference type="STRING" id="6336.A0A0V0S130"/>
<dbReference type="PANTHER" id="PTHR16188:SF14">
    <property type="entry name" value="GEO07393P1"/>
    <property type="match status" value="1"/>
</dbReference>